<organism evidence="1 2">
    <name type="scientific">Romanomermis culicivorax</name>
    <name type="common">Nematode worm</name>
    <dbReference type="NCBI Taxonomy" id="13658"/>
    <lineage>
        <taxon>Eukaryota</taxon>
        <taxon>Metazoa</taxon>
        <taxon>Ecdysozoa</taxon>
        <taxon>Nematoda</taxon>
        <taxon>Enoplea</taxon>
        <taxon>Dorylaimia</taxon>
        <taxon>Mermithida</taxon>
        <taxon>Mermithoidea</taxon>
        <taxon>Mermithidae</taxon>
        <taxon>Romanomermis</taxon>
    </lineage>
</organism>
<evidence type="ECO:0000313" key="2">
    <source>
        <dbReference type="WBParaSite" id="nRc.2.0.1.t32738-RA"/>
    </source>
</evidence>
<dbReference type="WBParaSite" id="nRc.2.0.1.t32738-RA">
    <property type="protein sequence ID" value="nRc.2.0.1.t32738-RA"/>
    <property type="gene ID" value="nRc.2.0.1.g32738"/>
</dbReference>
<evidence type="ECO:0000313" key="1">
    <source>
        <dbReference type="Proteomes" id="UP000887565"/>
    </source>
</evidence>
<reference evidence="2" key="1">
    <citation type="submission" date="2022-11" db="UniProtKB">
        <authorList>
            <consortium name="WormBaseParasite"/>
        </authorList>
    </citation>
    <scope>IDENTIFICATION</scope>
</reference>
<dbReference type="Proteomes" id="UP000887565">
    <property type="component" value="Unplaced"/>
</dbReference>
<dbReference type="AlphaFoldDB" id="A0A915K1Q7"/>
<sequence>MTGKAIFIGAFKDSMNGIYEWYDYYPMESWVWKQEFMNITLSPNFECGTLTYKDWDAEEPNGQTCIVMRHLQRYR</sequence>
<keyword evidence="1" id="KW-1185">Reference proteome</keyword>
<proteinExistence type="predicted"/>
<name>A0A915K1Q7_ROMCU</name>
<accession>A0A915K1Q7</accession>
<protein>
    <submittedName>
        <fullName evidence="2">C-type lectin domain-containing protein</fullName>
    </submittedName>
</protein>